<name>A0ABX2BE05_9GAMM</name>
<organism evidence="2 3">
    <name type="scientific">Vreelandella venusta</name>
    <dbReference type="NCBI Taxonomy" id="44935"/>
    <lineage>
        <taxon>Bacteria</taxon>
        <taxon>Pseudomonadati</taxon>
        <taxon>Pseudomonadota</taxon>
        <taxon>Gammaproteobacteria</taxon>
        <taxon>Oceanospirillales</taxon>
        <taxon>Halomonadaceae</taxon>
        <taxon>Vreelandella</taxon>
    </lineage>
</organism>
<proteinExistence type="predicted"/>
<gene>
    <name evidence="2" type="ORF">DDR56_13770</name>
</gene>
<sequence length="70" mass="7977">MAPFILMSSFIVSVLERPNNVVISMTNQPRKPLSDEEIAYLEELANGNALAKQRRREKKRQPPATKKPLD</sequence>
<accession>A0ABX2BE05</accession>
<evidence type="ECO:0000313" key="3">
    <source>
        <dbReference type="Proteomes" id="UP001318401"/>
    </source>
</evidence>
<dbReference type="Proteomes" id="UP001318401">
    <property type="component" value="Unassembled WGS sequence"/>
</dbReference>
<feature type="compositionally biased region" description="Basic residues" evidence="1">
    <location>
        <begin position="52"/>
        <end position="61"/>
    </location>
</feature>
<comment type="caution">
    <text evidence="2">The sequence shown here is derived from an EMBL/GenBank/DDBJ whole genome shotgun (WGS) entry which is preliminary data.</text>
</comment>
<dbReference type="EMBL" id="QDKN01000006">
    <property type="protein sequence ID" value="NPT31633.1"/>
    <property type="molecule type" value="Genomic_DNA"/>
</dbReference>
<keyword evidence="3" id="KW-1185">Reference proteome</keyword>
<evidence type="ECO:0000256" key="1">
    <source>
        <dbReference type="SAM" id="MobiDB-lite"/>
    </source>
</evidence>
<evidence type="ECO:0000313" key="2">
    <source>
        <dbReference type="EMBL" id="NPT31633.1"/>
    </source>
</evidence>
<reference evidence="2 3" key="1">
    <citation type="submission" date="2018-04" db="EMBL/GenBank/DDBJ databases">
        <authorList>
            <person name="Li G."/>
            <person name="Du W."/>
            <person name="Bai Y."/>
        </authorList>
    </citation>
    <scope>NUCLEOTIDE SEQUENCE [LARGE SCALE GENOMIC DNA]</scope>
    <source>
        <strain evidence="2 3">YYYZ-3</strain>
    </source>
</reference>
<protein>
    <submittedName>
        <fullName evidence="2">Uncharacterized protein</fullName>
    </submittedName>
</protein>
<feature type="region of interest" description="Disordered" evidence="1">
    <location>
        <begin position="49"/>
        <end position="70"/>
    </location>
</feature>